<feature type="transmembrane region" description="Helical" evidence="1">
    <location>
        <begin position="33"/>
        <end position="54"/>
    </location>
</feature>
<feature type="transmembrane region" description="Helical" evidence="1">
    <location>
        <begin position="74"/>
        <end position="99"/>
    </location>
</feature>
<evidence type="ECO:0000256" key="1">
    <source>
        <dbReference type="SAM" id="Phobius"/>
    </source>
</evidence>
<name>A0ABQ1Q1V3_9BACI</name>
<accession>A0ABQ1Q1V3</accession>
<keyword evidence="1" id="KW-0812">Transmembrane</keyword>
<dbReference type="RefSeq" id="WP_188652860.1">
    <property type="nucleotide sequence ID" value="NZ_BMIN01000006.1"/>
</dbReference>
<feature type="transmembrane region" description="Helical" evidence="1">
    <location>
        <begin position="156"/>
        <end position="178"/>
    </location>
</feature>
<dbReference type="EMBL" id="BMIN01000006">
    <property type="protein sequence ID" value="GGD10442.1"/>
    <property type="molecule type" value="Genomic_DNA"/>
</dbReference>
<reference evidence="3" key="1">
    <citation type="journal article" date="2019" name="Int. J. Syst. Evol. Microbiol.">
        <title>The Global Catalogue of Microorganisms (GCM) 10K type strain sequencing project: providing services to taxonomists for standard genome sequencing and annotation.</title>
        <authorList>
            <consortium name="The Broad Institute Genomics Platform"/>
            <consortium name="The Broad Institute Genome Sequencing Center for Infectious Disease"/>
            <person name="Wu L."/>
            <person name="Ma J."/>
        </authorList>
    </citation>
    <scope>NUCLEOTIDE SEQUENCE [LARGE SCALE GENOMIC DNA]</scope>
    <source>
        <strain evidence="3">CGMCC 1.15353</strain>
    </source>
</reference>
<keyword evidence="3" id="KW-1185">Reference proteome</keyword>
<protein>
    <recommendedName>
        <fullName evidence="4">Yip1 domain-containing protein</fullName>
    </recommendedName>
</protein>
<keyword evidence="1" id="KW-0472">Membrane</keyword>
<evidence type="ECO:0008006" key="4">
    <source>
        <dbReference type="Google" id="ProtNLM"/>
    </source>
</evidence>
<comment type="caution">
    <text evidence="2">The sequence shown here is derived from an EMBL/GenBank/DDBJ whole genome shotgun (WGS) entry which is preliminary data.</text>
</comment>
<evidence type="ECO:0000313" key="2">
    <source>
        <dbReference type="EMBL" id="GGD10442.1"/>
    </source>
</evidence>
<sequence>MYQVRVAPLFFRREHTFSRICSAEKMDNLWRRVFLLLFLSIIVYGVTAWFGLGMDIISNRATSFTFEDYEIRKLFFLIGRSTFGLVFALLILFGSPFLLWMFTGIHYRKLVALHLPILMVLLLERALWIVLLVNTGLDWYVSPLSFGIIASYITDIPWIIYFFGTISLVQLWIVWFQIKMIHYFSAWKRWQAWILVLVLHMIYWSGAAAIAHVDVYFL</sequence>
<feature type="transmembrane region" description="Helical" evidence="1">
    <location>
        <begin position="190"/>
        <end position="213"/>
    </location>
</feature>
<dbReference type="Proteomes" id="UP000642571">
    <property type="component" value="Unassembled WGS sequence"/>
</dbReference>
<evidence type="ECO:0000313" key="3">
    <source>
        <dbReference type="Proteomes" id="UP000642571"/>
    </source>
</evidence>
<keyword evidence="1" id="KW-1133">Transmembrane helix</keyword>
<organism evidence="2 3">
    <name type="scientific">Pontibacillus salipaludis</name>
    <dbReference type="NCBI Taxonomy" id="1697394"/>
    <lineage>
        <taxon>Bacteria</taxon>
        <taxon>Bacillati</taxon>
        <taxon>Bacillota</taxon>
        <taxon>Bacilli</taxon>
        <taxon>Bacillales</taxon>
        <taxon>Bacillaceae</taxon>
        <taxon>Pontibacillus</taxon>
    </lineage>
</organism>
<proteinExistence type="predicted"/>
<gene>
    <name evidence="2" type="ORF">GCM10011389_17540</name>
</gene>
<feature type="transmembrane region" description="Helical" evidence="1">
    <location>
        <begin position="111"/>
        <end position="136"/>
    </location>
</feature>